<evidence type="ECO:0000259" key="15">
    <source>
        <dbReference type="Pfam" id="PF13603"/>
    </source>
</evidence>
<dbReference type="PANTHER" id="PTHR43740:SF2">
    <property type="entry name" value="LEUCINE--TRNA LIGASE, MITOCHONDRIAL"/>
    <property type="match status" value="1"/>
</dbReference>
<evidence type="ECO:0000259" key="14">
    <source>
        <dbReference type="Pfam" id="PF09334"/>
    </source>
</evidence>
<keyword evidence="4 10" id="KW-0547">Nucleotide-binding</keyword>
<dbReference type="EC" id="6.1.1.4" evidence="2"/>
<name>A0ABR2X5R6_9PEZI</name>
<keyword evidence="6 10" id="KW-0648">Protein biosynthesis</keyword>
<feature type="domain" description="Aminoacyl-tRNA synthetase class Ia" evidence="12">
    <location>
        <begin position="531"/>
        <end position="700"/>
    </location>
</feature>
<feature type="domain" description="Methionyl/Leucyl tRNA synthetase" evidence="14">
    <location>
        <begin position="140"/>
        <end position="276"/>
    </location>
</feature>
<comment type="catalytic activity">
    <reaction evidence="9">
        <text>tRNA(Leu) + L-leucine + ATP = L-leucyl-tRNA(Leu) + AMP + diphosphate</text>
        <dbReference type="Rhea" id="RHEA:11688"/>
        <dbReference type="Rhea" id="RHEA-COMP:9613"/>
        <dbReference type="Rhea" id="RHEA-COMP:9622"/>
        <dbReference type="ChEBI" id="CHEBI:30616"/>
        <dbReference type="ChEBI" id="CHEBI:33019"/>
        <dbReference type="ChEBI" id="CHEBI:57427"/>
        <dbReference type="ChEBI" id="CHEBI:78442"/>
        <dbReference type="ChEBI" id="CHEBI:78494"/>
        <dbReference type="ChEBI" id="CHEBI:456215"/>
        <dbReference type="EC" id="6.1.1.4"/>
    </reaction>
</comment>
<comment type="caution">
    <text evidence="16">The sequence shown here is derived from an EMBL/GenBank/DDBJ whole genome shotgun (WGS) entry which is preliminary data.</text>
</comment>
<organism evidence="16 17">
    <name type="scientific">Seiridium cardinale</name>
    <dbReference type="NCBI Taxonomy" id="138064"/>
    <lineage>
        <taxon>Eukaryota</taxon>
        <taxon>Fungi</taxon>
        <taxon>Dikarya</taxon>
        <taxon>Ascomycota</taxon>
        <taxon>Pezizomycotina</taxon>
        <taxon>Sordariomycetes</taxon>
        <taxon>Xylariomycetidae</taxon>
        <taxon>Amphisphaeriales</taxon>
        <taxon>Sporocadaceae</taxon>
        <taxon>Seiridium</taxon>
    </lineage>
</organism>
<dbReference type="InterPro" id="IPR002300">
    <property type="entry name" value="aa-tRNA-synth_Ia"/>
</dbReference>
<dbReference type="InterPro" id="IPR009080">
    <property type="entry name" value="tRNAsynth_Ia_anticodon-bd"/>
</dbReference>
<evidence type="ECO:0000259" key="12">
    <source>
        <dbReference type="Pfam" id="PF00133"/>
    </source>
</evidence>
<accession>A0ABR2X5R6</accession>
<dbReference type="InterPro" id="IPR014729">
    <property type="entry name" value="Rossmann-like_a/b/a_fold"/>
</dbReference>
<dbReference type="Gene3D" id="1.10.730.10">
    <property type="entry name" value="Isoleucyl-tRNA Synthetase, Domain 1"/>
    <property type="match status" value="1"/>
</dbReference>
<sequence length="1015" mass="114488">MYSTTAMLHVTSVPGSVHEIPEDVNHELSAAEVDAPHNEHRIIIDLDCEYETSQMRSLLHQAPARLGLRVGLLRACTSTPRLYTSRANPRRNDRTQLNLPALDEKWRDIWKKTGAIGDASKNAPRDHNDAANPNDKENMYILSMFPYPSGKLHLGHLRVYTIADVMARYHRLQGKEVLLPMGWDAFGLPAENAAIERGIDPSEWTKDNMARMKEQLQVMNGSFDWSREFATCDPDFYKQTQKIFLLLHAAGLVDRKRSEVNWDPVEKTVLANEQVDASGRSWRSGAIVEQRSLEQWFLRITKYQESLLDDLKKLAEDDAWPDLVLSQQRNWIGRTKAAYYDFVVNLPGGETETLKVYTTRPETIFAVQYLALSPHSALVQRLAKQDSKLRAFLNTAEQLPHDSREGYLVPELTATNPLSHTDDSDGVTRYLHIPVYVAPYVRGDYETGALMGVPAHDLRDYHFWQQHQKGQAIKYAISPAEDGSINDLSGPYIGSGYMTPLAQSYARMDSEAAADKVIQQIATKASAAQPITKWKLRDWLISRQRYWGTPIPIIHCESCGAQPVPDADLPVTLPKLDHHWTEGRTGNPLERAEEWVNTNCPRCHGPAKRDTDTMDTFVDSSWYYLRFADPRNSEQPISLQALRKHMPVDMYIGGIEHAILHLLYARFIFKALTEVLYPEVAAEMPLVEPFRRLITQGMVHGKTHTDPDTGKFLKPDEVDLSDPSSPKVVSSGKKPNTSFEKMSKSKHNGVDPTSFIGQYGADTTRAHMLFQAPVSDVVNWDEDKIAGITRWLKRLYNFATSLPPVEQRTPWDAKEHFRNFTSGADSRTESSELQADANIWRATQKGITAVSQSYDKVYALNTAVSHLMEWTNVLLENSAASEIVKIASVSHLLRMLAPITPAVAEECWSILFPNLDGIFDPKAANWPVADGTLELLAQTSIRCAVQVNGKLRCVVHVAKPSEDLKQGSPEWRDWFVEQIKESDEAKSKAMKPDCDIRRAKKIFVVKGGQTANFVL</sequence>
<evidence type="ECO:0000259" key="13">
    <source>
        <dbReference type="Pfam" id="PF08264"/>
    </source>
</evidence>
<dbReference type="InterPro" id="IPR002302">
    <property type="entry name" value="Leu-tRNA-ligase"/>
</dbReference>
<evidence type="ECO:0000256" key="7">
    <source>
        <dbReference type="ARBA" id="ARBA00023146"/>
    </source>
</evidence>
<evidence type="ECO:0000256" key="5">
    <source>
        <dbReference type="ARBA" id="ARBA00022840"/>
    </source>
</evidence>
<dbReference type="PRINTS" id="PR00985">
    <property type="entry name" value="TRNASYNTHLEU"/>
</dbReference>
<dbReference type="InterPro" id="IPR025709">
    <property type="entry name" value="Leu_tRNA-synth_edit"/>
</dbReference>
<evidence type="ECO:0000256" key="11">
    <source>
        <dbReference type="SAM" id="MobiDB-lite"/>
    </source>
</evidence>
<keyword evidence="17" id="KW-1185">Reference proteome</keyword>
<evidence type="ECO:0000256" key="1">
    <source>
        <dbReference type="ARBA" id="ARBA00005594"/>
    </source>
</evidence>
<keyword evidence="3 10" id="KW-0436">Ligase</keyword>
<evidence type="ECO:0000313" key="16">
    <source>
        <dbReference type="EMBL" id="KAK9769123.1"/>
    </source>
</evidence>
<dbReference type="InterPro" id="IPR015413">
    <property type="entry name" value="Methionyl/Leucyl_tRNA_Synth"/>
</dbReference>
<feature type="compositionally biased region" description="Basic and acidic residues" evidence="11">
    <location>
        <begin position="703"/>
        <end position="717"/>
    </location>
</feature>
<gene>
    <name evidence="16" type="ORF">SCAR479_02367</name>
</gene>
<evidence type="ECO:0000256" key="2">
    <source>
        <dbReference type="ARBA" id="ARBA00013164"/>
    </source>
</evidence>
<dbReference type="Pfam" id="PF08264">
    <property type="entry name" value="Anticodon_1"/>
    <property type="match status" value="1"/>
</dbReference>
<evidence type="ECO:0000313" key="17">
    <source>
        <dbReference type="Proteomes" id="UP001465668"/>
    </source>
</evidence>
<dbReference type="Pfam" id="PF00133">
    <property type="entry name" value="tRNA-synt_1"/>
    <property type="match status" value="1"/>
</dbReference>
<dbReference type="InterPro" id="IPR013155">
    <property type="entry name" value="M/V/L/I-tRNA-synth_anticd-bd"/>
</dbReference>
<dbReference type="NCBIfam" id="TIGR00396">
    <property type="entry name" value="leuS_bact"/>
    <property type="match status" value="1"/>
</dbReference>
<proteinExistence type="inferred from homology"/>
<feature type="region of interest" description="Disordered" evidence="11">
    <location>
        <begin position="700"/>
        <end position="746"/>
    </location>
</feature>
<comment type="similarity">
    <text evidence="1 10">Belongs to the class-I aminoacyl-tRNA synthetase family.</text>
</comment>
<reference evidence="16 17" key="1">
    <citation type="submission" date="2024-02" db="EMBL/GenBank/DDBJ databases">
        <title>First draft genome assembly of two strains of Seiridium cardinale.</title>
        <authorList>
            <person name="Emiliani G."/>
            <person name="Scali E."/>
        </authorList>
    </citation>
    <scope>NUCLEOTIDE SEQUENCE [LARGE SCALE GENOMIC DNA]</scope>
    <source>
        <strain evidence="16 17">BM-138-000479</strain>
    </source>
</reference>
<dbReference type="InterPro" id="IPR009008">
    <property type="entry name" value="Val/Leu/Ile-tRNA-synth_edit"/>
</dbReference>
<dbReference type="Pfam" id="PF13603">
    <property type="entry name" value="tRNA-synt_1_2"/>
    <property type="match status" value="1"/>
</dbReference>
<dbReference type="Gene3D" id="3.40.50.620">
    <property type="entry name" value="HUPs"/>
    <property type="match status" value="2"/>
</dbReference>
<keyword evidence="7 10" id="KW-0030">Aminoacyl-tRNA synthetase</keyword>
<dbReference type="EMBL" id="JARVKM010000251">
    <property type="protein sequence ID" value="KAK9769123.1"/>
    <property type="molecule type" value="Genomic_DNA"/>
</dbReference>
<dbReference type="Pfam" id="PF09334">
    <property type="entry name" value="tRNA-synt_1g"/>
    <property type="match status" value="1"/>
</dbReference>
<dbReference type="Proteomes" id="UP001465668">
    <property type="component" value="Unassembled WGS sequence"/>
</dbReference>
<evidence type="ECO:0000256" key="4">
    <source>
        <dbReference type="ARBA" id="ARBA00022741"/>
    </source>
</evidence>
<evidence type="ECO:0000256" key="8">
    <source>
        <dbReference type="ARBA" id="ARBA00030520"/>
    </source>
</evidence>
<dbReference type="SUPFAM" id="SSF47323">
    <property type="entry name" value="Anticodon-binding domain of a subclass of class I aminoacyl-tRNA synthetases"/>
    <property type="match status" value="1"/>
</dbReference>
<dbReference type="CDD" id="cd00812">
    <property type="entry name" value="LeuRS_core"/>
    <property type="match status" value="1"/>
</dbReference>
<feature type="compositionally biased region" description="Low complexity" evidence="11">
    <location>
        <begin position="721"/>
        <end position="735"/>
    </location>
</feature>
<evidence type="ECO:0000256" key="9">
    <source>
        <dbReference type="ARBA" id="ARBA00047469"/>
    </source>
</evidence>
<dbReference type="SUPFAM" id="SSF52374">
    <property type="entry name" value="Nucleotidylyl transferase"/>
    <property type="match status" value="1"/>
</dbReference>
<dbReference type="InterPro" id="IPR001412">
    <property type="entry name" value="aa-tRNA-synth_I_CS"/>
</dbReference>
<protein>
    <recommendedName>
        <fullName evidence="2">leucine--tRNA ligase</fullName>
        <ecNumber evidence="2">6.1.1.4</ecNumber>
    </recommendedName>
    <alternativeName>
        <fullName evidence="8">Leucyl-tRNA synthetase</fullName>
    </alternativeName>
</protein>
<keyword evidence="5 10" id="KW-0067">ATP-binding</keyword>
<evidence type="ECO:0000256" key="10">
    <source>
        <dbReference type="RuleBase" id="RU363035"/>
    </source>
</evidence>
<evidence type="ECO:0000256" key="3">
    <source>
        <dbReference type="ARBA" id="ARBA00022598"/>
    </source>
</evidence>
<feature type="domain" description="Methionyl/Valyl/Leucyl/Isoleucyl-tRNA synthetase anticodon-binding" evidence="13">
    <location>
        <begin position="836"/>
        <end position="960"/>
    </location>
</feature>
<evidence type="ECO:0000256" key="6">
    <source>
        <dbReference type="ARBA" id="ARBA00022917"/>
    </source>
</evidence>
<dbReference type="PROSITE" id="PS00178">
    <property type="entry name" value="AA_TRNA_LIGASE_I"/>
    <property type="match status" value="1"/>
</dbReference>
<feature type="domain" description="Leucyl-tRNA synthetase editing" evidence="15">
    <location>
        <begin position="329"/>
        <end position="520"/>
    </location>
</feature>
<dbReference type="SUPFAM" id="SSF50677">
    <property type="entry name" value="ValRS/IleRS/LeuRS editing domain"/>
    <property type="match status" value="1"/>
</dbReference>
<dbReference type="PANTHER" id="PTHR43740">
    <property type="entry name" value="LEUCYL-TRNA SYNTHETASE"/>
    <property type="match status" value="1"/>
</dbReference>